<reference evidence="1 2" key="1">
    <citation type="journal article" date="2015" name="Fungal Genet. Biol.">
        <title>Evolution of novel wood decay mechanisms in Agaricales revealed by the genome sequences of Fistulina hepatica and Cylindrobasidium torrendii.</title>
        <authorList>
            <person name="Floudas D."/>
            <person name="Held B.W."/>
            <person name="Riley R."/>
            <person name="Nagy L.G."/>
            <person name="Koehler G."/>
            <person name="Ransdell A.S."/>
            <person name="Younus H."/>
            <person name="Chow J."/>
            <person name="Chiniquy J."/>
            <person name="Lipzen A."/>
            <person name="Tritt A."/>
            <person name="Sun H."/>
            <person name="Haridas S."/>
            <person name="LaButti K."/>
            <person name="Ohm R.A."/>
            <person name="Kues U."/>
            <person name="Blanchette R.A."/>
            <person name="Grigoriev I.V."/>
            <person name="Minto R.E."/>
            <person name="Hibbett D.S."/>
        </authorList>
    </citation>
    <scope>NUCLEOTIDE SEQUENCE [LARGE SCALE GENOMIC DNA]</scope>
    <source>
        <strain evidence="1 2">ATCC 64428</strain>
    </source>
</reference>
<dbReference type="Proteomes" id="UP000054144">
    <property type="component" value="Unassembled WGS sequence"/>
</dbReference>
<dbReference type="AlphaFoldDB" id="A0A0D7AHK8"/>
<evidence type="ECO:0000313" key="1">
    <source>
        <dbReference type="EMBL" id="KIY49795.1"/>
    </source>
</evidence>
<evidence type="ECO:0008006" key="3">
    <source>
        <dbReference type="Google" id="ProtNLM"/>
    </source>
</evidence>
<dbReference type="OrthoDB" id="6247875at2759"/>
<evidence type="ECO:0000313" key="2">
    <source>
        <dbReference type="Proteomes" id="UP000054144"/>
    </source>
</evidence>
<accession>A0A0D7AHK8</accession>
<organism evidence="1 2">
    <name type="scientific">Fistulina hepatica ATCC 64428</name>
    <dbReference type="NCBI Taxonomy" id="1128425"/>
    <lineage>
        <taxon>Eukaryota</taxon>
        <taxon>Fungi</taxon>
        <taxon>Dikarya</taxon>
        <taxon>Basidiomycota</taxon>
        <taxon>Agaricomycotina</taxon>
        <taxon>Agaricomycetes</taxon>
        <taxon>Agaricomycetidae</taxon>
        <taxon>Agaricales</taxon>
        <taxon>Fistulinaceae</taxon>
        <taxon>Fistulina</taxon>
    </lineage>
</organism>
<proteinExistence type="predicted"/>
<feature type="non-terminal residue" evidence="1">
    <location>
        <position position="1"/>
    </location>
</feature>
<keyword evidence="2" id="KW-1185">Reference proteome</keyword>
<dbReference type="SUPFAM" id="SSF47095">
    <property type="entry name" value="HMG-box"/>
    <property type="match status" value="1"/>
</dbReference>
<dbReference type="InterPro" id="IPR036910">
    <property type="entry name" value="HMG_box_dom_sf"/>
</dbReference>
<gene>
    <name evidence="1" type="ORF">FISHEDRAFT_21317</name>
</gene>
<feature type="non-terminal residue" evidence="1">
    <location>
        <position position="62"/>
    </location>
</feature>
<dbReference type="EMBL" id="KN881721">
    <property type="protein sequence ID" value="KIY49795.1"/>
    <property type="molecule type" value="Genomic_DNA"/>
</dbReference>
<name>A0A0D7AHK8_9AGAR</name>
<protein>
    <recommendedName>
        <fullName evidence="3">HMG box domain-containing protein</fullName>
    </recommendedName>
</protein>
<sequence length="62" mass="7479">EVPRRPKKGDPDYIPRPENAWILFRKHIVKKWKEEGTTPTTEPVRRRMRAADLSKLIKVQWQ</sequence>
<dbReference type="Gene3D" id="1.10.30.10">
    <property type="entry name" value="High mobility group box domain"/>
    <property type="match status" value="1"/>
</dbReference>